<evidence type="ECO:0000313" key="2">
    <source>
        <dbReference type="Proteomes" id="UP001063166"/>
    </source>
</evidence>
<dbReference type="Proteomes" id="UP001063166">
    <property type="component" value="Unassembled WGS sequence"/>
</dbReference>
<comment type="caution">
    <text evidence="1">The sequence shown here is derived from an EMBL/GenBank/DDBJ whole genome shotgun (WGS) entry which is preliminary data.</text>
</comment>
<dbReference type="AlphaFoldDB" id="A0A9P3UUY8"/>
<dbReference type="EMBL" id="BRPK01000021">
    <property type="protein sequence ID" value="GLB45265.1"/>
    <property type="molecule type" value="Genomic_DNA"/>
</dbReference>
<reference evidence="1" key="1">
    <citation type="submission" date="2022-07" db="EMBL/GenBank/DDBJ databases">
        <title>The genome of Lyophyllum shimeji provides insight into the initial evolution of ectomycorrhizal fungal genome.</title>
        <authorList>
            <person name="Kobayashi Y."/>
            <person name="Shibata T."/>
            <person name="Hirakawa H."/>
            <person name="Shigenobu S."/>
            <person name="Nishiyama T."/>
            <person name="Yamada A."/>
            <person name="Hasebe M."/>
            <person name="Kawaguchi M."/>
        </authorList>
    </citation>
    <scope>NUCLEOTIDE SEQUENCE</scope>
    <source>
        <strain evidence="1">AT787</strain>
    </source>
</reference>
<proteinExistence type="predicted"/>
<gene>
    <name evidence="1" type="ORF">LshimejAT787_2100250</name>
</gene>
<evidence type="ECO:0000313" key="1">
    <source>
        <dbReference type="EMBL" id="GLB45265.1"/>
    </source>
</evidence>
<sequence length="82" mass="9306">MIAEYRILPPLGFGADASFFGLFDPSTKVSLFSKNTELFNKCLGAQKGEVATVVRRRGPNCTQPGIMRDREWPRRYRLMHAS</sequence>
<name>A0A9P3UUY8_LYOSH</name>
<keyword evidence="2" id="KW-1185">Reference proteome</keyword>
<dbReference type="OrthoDB" id="73875at2759"/>
<organism evidence="1 2">
    <name type="scientific">Lyophyllum shimeji</name>
    <name type="common">Hon-shimeji</name>
    <name type="synonym">Tricholoma shimeji</name>
    <dbReference type="NCBI Taxonomy" id="47721"/>
    <lineage>
        <taxon>Eukaryota</taxon>
        <taxon>Fungi</taxon>
        <taxon>Dikarya</taxon>
        <taxon>Basidiomycota</taxon>
        <taxon>Agaricomycotina</taxon>
        <taxon>Agaricomycetes</taxon>
        <taxon>Agaricomycetidae</taxon>
        <taxon>Agaricales</taxon>
        <taxon>Tricholomatineae</taxon>
        <taxon>Lyophyllaceae</taxon>
        <taxon>Lyophyllum</taxon>
    </lineage>
</organism>
<protein>
    <submittedName>
        <fullName evidence="1">Uncharacterized protein</fullName>
    </submittedName>
</protein>
<accession>A0A9P3UUY8</accession>